<feature type="chain" id="PRO_5042065523" description="Vitellogenin" evidence="6">
    <location>
        <begin position="20"/>
        <end position="1752"/>
    </location>
</feature>
<dbReference type="EMBL" id="JAIFRP010000030">
    <property type="protein sequence ID" value="KAK2583797.1"/>
    <property type="molecule type" value="Genomic_DNA"/>
</dbReference>
<dbReference type="InterPro" id="IPR050733">
    <property type="entry name" value="Vitellogenin/Apolipophorin"/>
</dbReference>
<dbReference type="SMART" id="SM00638">
    <property type="entry name" value="LPD_N"/>
    <property type="match status" value="1"/>
</dbReference>
<evidence type="ECO:0000256" key="5">
    <source>
        <dbReference type="PROSITE-ProRule" id="PRU00557"/>
    </source>
</evidence>
<dbReference type="Pfam" id="PF01347">
    <property type="entry name" value="Vitellogenin_N"/>
    <property type="match status" value="1"/>
</dbReference>
<dbReference type="InterPro" id="IPR001846">
    <property type="entry name" value="VWF_type-D"/>
</dbReference>
<evidence type="ECO:0000256" key="3">
    <source>
        <dbReference type="ARBA" id="ARBA00023157"/>
    </source>
</evidence>
<dbReference type="Pfam" id="PF09172">
    <property type="entry name" value="Vit_open_b-sht"/>
    <property type="match status" value="1"/>
</dbReference>
<dbReference type="InterPro" id="IPR001747">
    <property type="entry name" value="Vitellogenin_N"/>
</dbReference>
<dbReference type="Proteomes" id="UP001258017">
    <property type="component" value="Unassembled WGS sequence"/>
</dbReference>
<dbReference type="SMART" id="SM00216">
    <property type="entry name" value="VWD"/>
    <property type="match status" value="1"/>
</dbReference>
<dbReference type="FunFam" id="1.25.10.20:FF:000003">
    <property type="entry name" value="Vitellogenin C"/>
    <property type="match status" value="1"/>
</dbReference>
<dbReference type="InterPro" id="IPR015819">
    <property type="entry name" value="Lipid_transp_b-sht_shell"/>
</dbReference>
<dbReference type="PROSITE" id="PS51211">
    <property type="entry name" value="VITELLOGENIN"/>
    <property type="match status" value="1"/>
</dbReference>
<feature type="signal peptide" evidence="6">
    <location>
        <begin position="1"/>
        <end position="19"/>
    </location>
</feature>
<evidence type="ECO:0000259" key="7">
    <source>
        <dbReference type="PROSITE" id="PS51211"/>
    </source>
</evidence>
<comment type="caution">
    <text evidence="5">Lacks conserved residue(s) required for the propagation of feature annotation.</text>
</comment>
<dbReference type="GO" id="GO:0005319">
    <property type="term" value="F:lipid transporter activity"/>
    <property type="evidence" value="ECO:0007669"/>
    <property type="project" value="InterPro"/>
</dbReference>
<feature type="domain" description="Vitellogenin" evidence="7">
    <location>
        <begin position="25"/>
        <end position="799"/>
    </location>
</feature>
<sequence length="1752" mass="199251">MRSRFVLLLLVGAAVSGLASHENAWKVGQEYQYLVRSRTLTSLDTLSDQYTGIIMKAILKIQSNSPDTLRAKLMMPQYAQIHKELPEGWETDISDQMLEYNDLPMSPEPFVIMVKHGVVRDLIVNKNVPTWEVNIIKSIVSQLQADTQGENARRTRDIQIPQDKNPFAMFHVMEDSVGGKCEVLYDITPLPEYVLQDHPELVPKPELKGNGEHMYIMKTKNYDNCEQRVDYHFGISGNLKWNNHRRSNRNFMTKSSTSNIVISGDLKTFAIQSSVTRNQIVMKPRLMDEQDSIVMNKMNLTLASIGKVSTPIPAPNNPESTGNLVYTYNNPFSATQHRRLRRPSVSPNSMSVEFDDGAVGMDSYQDSGDALTSDEGTMLWQSKPRLQEAPENPLLPLFIGNKGKAVVMSDRIDAIKNVKKLVQEISNEIEEPNTMPEQETLEKFTILSRLISSMSFEQIQKAEGGLHSFWNEIDSDERNQLTKENARSVFRDAVADAGTGPALMIIKKWIENREIEGMEAADVVSRLPKTARMPTAEYMDTLFSLATNPEVQKQEFLNSSAILAFADLVYLAQVSNSSIHNNYPVHSFGRPLSRHNDAVLRKYIPFMTEQLKRAIKDGDSPRIQAYILALGSTGHPKILSVFEPYLEGKEQVSTFQRLLMVACLGKLAENKPTLTRSVLYKIYLNTWEAHQVRCAAVFMLMKMKLPLDMLLRMAKFTNYDYNVHVNSAVKSAIESAAQSNTCEWQEYAKQAKDLLNPWHYGYFYSQSSVTDAKLTSKDLAYRIIFDYIGSDDSIIPSSLYLSLQSTYGNFVAPAEEVGFMVSSMKNLLELYQQKQMEKEDTRETLVEKIAKMLSIESEYPEQVEGNYFINSRYQNHFFAFDNHTLERIPKVFMNRLKSMKAGSRTNLNRLMSYDINLSYPTETGLPFVYSLRIPILHKMSVKAKDMDMEFRLTMASKVQGRVGFVTPFDQQSFVSGIDMKTQLFVPGRVGVKLNPSKSGMEVEIKLQASKQAENIRMLHFSVVPYTSRHNVLSLRPLLLEKNTQIIQKEDRTPIRIPSKSESDCFFVLEVDAEDLMEDISWWSRDDDMLDLMFPMSLGRGVYEKIDLHWRLDGSEDKAITLKAVFETMDVRSDNPSESNDEAWMVGSKAPMVPSTISDSRTRRSNFLREVAKGMNSANAYVLDASLELPGKLRSRHVLTISVAESDAEQKYRSLVYWHMDAPELDMTYEICGNSQMRRKATSPFDFEKILSSDPREEVMMHIRHGEKCSEGSEITIKGKMMQSEDYKEYVKKTDIAKKCKKRMENGMKSLEDCEKAIDLANTLNEVNVTVFFDSNEIISIADKGIDTLARQLSTLTNKIIISRRDLDADTGVTFYFKLSPDLKNMNGKISTPDKNLNFYDLDLEKLGVENDDITDLQNDMLDTTATCTIDTNEAMTFDGKTYPLKLGKCSHVLTTTYPKRDPKNHNKIWRIPEDMKVSVIARETEDDKKEVTIVLGEDKIMMRPSGSKLRVTVNGEDVELSQTRTYQRVKNDETVFAIYELPDPAIKLSSDEYEINVMYDGERVQVELPTDYQKSVRGLCGDFDGQPENDFVTPKNCILKKPEEFAATYAMRDKCEGMALKNAKMAERSMCTKKTVRLSDVISDEEAGRPVTNWKQWGYHTKSVSKRCNSYRTKVIQKNDQICFTLRPVPTCSEGCAPVEMKQKKYQLHCMPKNEASIGMKNRVEQGANPDLSQRTPSATEMISIPLECAAA</sequence>
<dbReference type="InterPro" id="IPR015255">
    <property type="entry name" value="Vitellinogen_open_b-sht"/>
</dbReference>
<keyword evidence="1 6" id="KW-0732">Signal</keyword>
<feature type="domain" description="VWFD" evidence="8">
    <location>
        <begin position="1425"/>
        <end position="1616"/>
    </location>
</feature>
<gene>
    <name evidence="9" type="ORF">KPH14_009697</name>
</gene>
<reference evidence="9" key="2">
    <citation type="journal article" date="2023" name="Commun. Biol.">
        <title>Intrasexual cuticular hydrocarbon dimorphism in a wasp sheds light on hydrocarbon biosynthesis genes in Hymenoptera.</title>
        <authorList>
            <person name="Moris V.C."/>
            <person name="Podsiadlowski L."/>
            <person name="Martin S."/>
            <person name="Oeyen J.P."/>
            <person name="Donath A."/>
            <person name="Petersen M."/>
            <person name="Wilbrandt J."/>
            <person name="Misof B."/>
            <person name="Liedtke D."/>
            <person name="Thamm M."/>
            <person name="Scheiner R."/>
            <person name="Schmitt T."/>
            <person name="Niehuis O."/>
        </authorList>
    </citation>
    <scope>NUCLEOTIDE SEQUENCE</scope>
    <source>
        <strain evidence="9">GBR_01_08_01A</strain>
    </source>
</reference>
<dbReference type="SUPFAM" id="SSF48431">
    <property type="entry name" value="Lipovitellin-phosvitin complex, superhelical domain"/>
    <property type="match status" value="1"/>
</dbReference>
<accession>A0AAD9RQ19</accession>
<dbReference type="Gene3D" id="2.20.80.10">
    <property type="entry name" value="Lipovitellin-phosvitin complex, chain A, domain 4"/>
    <property type="match status" value="1"/>
</dbReference>
<organism evidence="9 10">
    <name type="scientific">Odynerus spinipes</name>
    <dbReference type="NCBI Taxonomy" id="1348599"/>
    <lineage>
        <taxon>Eukaryota</taxon>
        <taxon>Metazoa</taxon>
        <taxon>Ecdysozoa</taxon>
        <taxon>Arthropoda</taxon>
        <taxon>Hexapoda</taxon>
        <taxon>Insecta</taxon>
        <taxon>Pterygota</taxon>
        <taxon>Neoptera</taxon>
        <taxon>Endopterygota</taxon>
        <taxon>Hymenoptera</taxon>
        <taxon>Apocrita</taxon>
        <taxon>Aculeata</taxon>
        <taxon>Vespoidea</taxon>
        <taxon>Vespidae</taxon>
        <taxon>Eumeninae</taxon>
        <taxon>Odynerus</taxon>
    </lineage>
</organism>
<keyword evidence="2" id="KW-0758">Storage protein</keyword>
<evidence type="ECO:0008006" key="11">
    <source>
        <dbReference type="Google" id="ProtNLM"/>
    </source>
</evidence>
<evidence type="ECO:0000256" key="6">
    <source>
        <dbReference type="SAM" id="SignalP"/>
    </source>
</evidence>
<dbReference type="InterPro" id="IPR015816">
    <property type="entry name" value="Vitellinogen_b-sht_N"/>
</dbReference>
<dbReference type="SMART" id="SM01169">
    <property type="entry name" value="DUF1943"/>
    <property type="match status" value="1"/>
</dbReference>
<evidence type="ECO:0000313" key="9">
    <source>
        <dbReference type="EMBL" id="KAK2583797.1"/>
    </source>
</evidence>
<proteinExistence type="predicted"/>
<evidence type="ECO:0000256" key="2">
    <source>
        <dbReference type="ARBA" id="ARBA00022761"/>
    </source>
</evidence>
<dbReference type="PROSITE" id="PS51233">
    <property type="entry name" value="VWFD"/>
    <property type="match status" value="1"/>
</dbReference>
<dbReference type="PANTHER" id="PTHR23345">
    <property type="entry name" value="VITELLOGENIN-RELATED"/>
    <property type="match status" value="1"/>
</dbReference>
<dbReference type="Gene3D" id="2.30.230.10">
    <property type="entry name" value="Lipovitellin, beta-sheet shell regions, chain A"/>
    <property type="match status" value="1"/>
</dbReference>
<keyword evidence="10" id="KW-1185">Reference proteome</keyword>
<dbReference type="Gene3D" id="1.25.10.20">
    <property type="entry name" value="Vitellinogen, superhelical"/>
    <property type="match status" value="1"/>
</dbReference>
<evidence type="ECO:0000313" key="10">
    <source>
        <dbReference type="Proteomes" id="UP001258017"/>
    </source>
</evidence>
<evidence type="ECO:0000259" key="8">
    <source>
        <dbReference type="PROSITE" id="PS51233"/>
    </source>
</evidence>
<keyword evidence="3" id="KW-1015">Disulfide bond</keyword>
<evidence type="ECO:0000256" key="1">
    <source>
        <dbReference type="ARBA" id="ARBA00022729"/>
    </source>
</evidence>
<comment type="caution">
    <text evidence="9">The sequence shown here is derived from an EMBL/GenBank/DDBJ whole genome shotgun (WGS) entry which is preliminary data.</text>
</comment>
<name>A0AAD9RQ19_9HYME</name>
<protein>
    <recommendedName>
        <fullName evidence="11">Vitellogenin</fullName>
    </recommendedName>
</protein>
<dbReference type="PANTHER" id="PTHR23345:SF15">
    <property type="entry name" value="VITELLOGENIN 1-RELATED"/>
    <property type="match status" value="1"/>
</dbReference>
<reference evidence="9" key="1">
    <citation type="submission" date="2021-08" db="EMBL/GenBank/DDBJ databases">
        <authorList>
            <person name="Misof B."/>
            <person name="Oliver O."/>
            <person name="Podsiadlowski L."/>
            <person name="Donath A."/>
            <person name="Peters R."/>
            <person name="Mayer C."/>
            <person name="Rust J."/>
            <person name="Gunkel S."/>
            <person name="Lesny P."/>
            <person name="Martin S."/>
            <person name="Oeyen J.P."/>
            <person name="Petersen M."/>
            <person name="Panagiotis P."/>
            <person name="Wilbrandt J."/>
            <person name="Tanja T."/>
        </authorList>
    </citation>
    <scope>NUCLEOTIDE SEQUENCE</scope>
    <source>
        <strain evidence="9">GBR_01_08_01A</strain>
        <tissue evidence="9">Thorax + abdomen</tissue>
    </source>
</reference>
<dbReference type="GO" id="GO:0045735">
    <property type="term" value="F:nutrient reservoir activity"/>
    <property type="evidence" value="ECO:0007669"/>
    <property type="project" value="UniProtKB-KW"/>
</dbReference>
<dbReference type="SUPFAM" id="SSF56968">
    <property type="entry name" value="Lipovitellin-phosvitin complex, beta-sheet shell regions"/>
    <property type="match status" value="2"/>
</dbReference>
<dbReference type="Pfam" id="PF00094">
    <property type="entry name" value="VWD"/>
    <property type="match status" value="1"/>
</dbReference>
<keyword evidence="4" id="KW-0325">Glycoprotein</keyword>
<evidence type="ECO:0000256" key="4">
    <source>
        <dbReference type="ARBA" id="ARBA00023180"/>
    </source>
</evidence>
<dbReference type="InterPro" id="IPR011030">
    <property type="entry name" value="Lipovitellin_superhlx_dom"/>
</dbReference>